<feature type="region of interest" description="Disordered" evidence="1">
    <location>
        <begin position="36"/>
        <end position="56"/>
    </location>
</feature>
<organism evidence="2 3">
    <name type="scientific">Vibrio ishigakensis</name>
    <dbReference type="NCBI Taxonomy" id="1481914"/>
    <lineage>
        <taxon>Bacteria</taxon>
        <taxon>Pseudomonadati</taxon>
        <taxon>Pseudomonadota</taxon>
        <taxon>Gammaproteobacteria</taxon>
        <taxon>Vibrionales</taxon>
        <taxon>Vibrionaceae</taxon>
        <taxon>Vibrio</taxon>
    </lineage>
</organism>
<evidence type="ECO:0000256" key="1">
    <source>
        <dbReference type="SAM" id="MobiDB-lite"/>
    </source>
</evidence>
<feature type="compositionally biased region" description="Basic and acidic residues" evidence="1">
    <location>
        <begin position="36"/>
        <end position="48"/>
    </location>
</feature>
<evidence type="ECO:0000313" key="2">
    <source>
        <dbReference type="EMBL" id="GAM60362.1"/>
    </source>
</evidence>
<dbReference type="AlphaFoldDB" id="A0A0B8P746"/>
<evidence type="ECO:0000313" key="3">
    <source>
        <dbReference type="Proteomes" id="UP000031670"/>
    </source>
</evidence>
<sequence length="56" mass="6777">MDFTEKLRLREKAAEDIFFAARDRELIEAMHERQRQERLERAEEENPLKELTTSAK</sequence>
<dbReference type="EMBL" id="BBSA01000001">
    <property type="protein sequence ID" value="GAM60362.1"/>
    <property type="molecule type" value="Genomic_DNA"/>
</dbReference>
<proteinExistence type="predicted"/>
<comment type="caution">
    <text evidence="2">The sequence shown here is derived from an EMBL/GenBank/DDBJ whole genome shotgun (WGS) entry which is preliminary data.</text>
</comment>
<dbReference type="Proteomes" id="UP000031670">
    <property type="component" value="Unassembled WGS sequence"/>
</dbReference>
<name>A0A0B8P746_9VIBR</name>
<protein>
    <submittedName>
        <fullName evidence="2">Uncharacterized protein</fullName>
    </submittedName>
</protein>
<reference evidence="2 3" key="1">
    <citation type="submission" date="2015-01" db="EMBL/GenBank/DDBJ databases">
        <title>Vibrio sp. C5 JCM 19232 whole genome shotgun sequence.</title>
        <authorList>
            <person name="Sawabe T."/>
            <person name="Meirelles P."/>
            <person name="Feng G."/>
            <person name="Sayaka M."/>
            <person name="Hattori M."/>
            <person name="Ohkuma M."/>
        </authorList>
    </citation>
    <scope>NUCLEOTIDE SEQUENCE [LARGE SCALE GENOMIC DNA]</scope>
    <source>
        <strain evidence="2 3">JCM19232</strain>
    </source>
</reference>
<accession>A0A0B8P746</accession>
<gene>
    <name evidence="2" type="ORF">JCM19232_695</name>
</gene>
<reference evidence="2 3" key="2">
    <citation type="submission" date="2015-01" db="EMBL/GenBank/DDBJ databases">
        <authorList>
            <consortium name="NBRP consortium"/>
            <person name="Sawabe T."/>
            <person name="Meirelles P."/>
            <person name="Feng G."/>
            <person name="Sayaka M."/>
            <person name="Hattori M."/>
            <person name="Ohkuma M."/>
        </authorList>
    </citation>
    <scope>NUCLEOTIDE SEQUENCE [LARGE SCALE GENOMIC DNA]</scope>
    <source>
        <strain evidence="2 3">JCM19232</strain>
    </source>
</reference>